<proteinExistence type="inferred from homology"/>
<comment type="similarity">
    <text evidence="1">Belongs to the iron-sulfur cluster assembly SufBD family.</text>
</comment>
<dbReference type="PANTHER" id="PTHR30508:SF1">
    <property type="entry name" value="UPF0051 PROTEIN ABCI8, CHLOROPLASTIC-RELATED"/>
    <property type="match status" value="1"/>
</dbReference>
<dbReference type="InterPro" id="IPR055346">
    <property type="entry name" value="Fe-S_cluster_assembly_SufBD"/>
</dbReference>
<dbReference type="InterPro" id="IPR037284">
    <property type="entry name" value="SUF_FeS_clus_asmbl_SufBD_sf"/>
</dbReference>
<dbReference type="Pfam" id="PF01458">
    <property type="entry name" value="SUFBD_core"/>
    <property type="match status" value="1"/>
</dbReference>
<accession>A0A8D5UE33</accession>
<dbReference type="InterPro" id="IPR045595">
    <property type="entry name" value="SufBD_N"/>
</dbReference>
<dbReference type="EMBL" id="AP024601">
    <property type="protein sequence ID" value="BCU80781.1"/>
    <property type="molecule type" value="Genomic_DNA"/>
</dbReference>
<dbReference type="SUPFAM" id="SSF101960">
    <property type="entry name" value="Stabilizer of iron transporter SufD"/>
    <property type="match status" value="1"/>
</dbReference>
<dbReference type="InterPro" id="IPR011542">
    <property type="entry name" value="SUF_FeS_clus_asmbl_SufD"/>
</dbReference>
<feature type="domain" description="SUF system FeS cluster assembly SufBD N-terminal" evidence="3">
    <location>
        <begin position="101"/>
        <end position="172"/>
    </location>
</feature>
<dbReference type="Pfam" id="PF19295">
    <property type="entry name" value="SufBD_N"/>
    <property type="match status" value="1"/>
</dbReference>
<dbReference type="KEGG" id="pabs:JIR001_05640"/>
<evidence type="ECO:0000256" key="1">
    <source>
        <dbReference type="ARBA" id="ARBA00043967"/>
    </source>
</evidence>
<reference evidence="4" key="2">
    <citation type="journal article" date="2021" name="Microbiol. Resour. Announc.">
        <title>Complete Genome Sequence of Polycladomyces abyssicola JIR-001T, Isolated from Hemipelagic Sediment in Deep Seawater.</title>
        <authorList>
            <person name="Tsubouchi T."/>
            <person name="Kaneko Y."/>
        </authorList>
    </citation>
    <scope>NUCLEOTIDE SEQUENCE</scope>
    <source>
        <strain evidence="4">JIR-001</strain>
    </source>
</reference>
<feature type="domain" description="SUF system FeS cluster assembly SufBD core" evidence="2">
    <location>
        <begin position="177"/>
        <end position="409"/>
    </location>
</feature>
<dbReference type="Proteomes" id="UP000677436">
    <property type="component" value="Chromosome"/>
</dbReference>
<evidence type="ECO:0000259" key="3">
    <source>
        <dbReference type="Pfam" id="PF19295"/>
    </source>
</evidence>
<reference evidence="4" key="1">
    <citation type="journal article" date="2013" name="Int. J. Syst. Evol. Microbiol.">
        <title>Polycladomyces abyssicola gen. nov., sp. nov., a thermophilic filamentous bacterium isolated from hemipelagic sediment.</title>
        <authorList>
            <person name="Tsubouchi T."/>
            <person name="Shimane Y."/>
            <person name="Mori K."/>
            <person name="Usui K."/>
            <person name="Hiraki T."/>
            <person name="Tame A."/>
            <person name="Uematsu K."/>
            <person name="Maruyama T."/>
            <person name="Hatada Y."/>
        </authorList>
    </citation>
    <scope>NUCLEOTIDE SEQUENCE</scope>
    <source>
        <strain evidence="4">JIR-001</strain>
    </source>
</reference>
<gene>
    <name evidence="4" type="primary">sufD</name>
    <name evidence="4" type="ORF">JIR001_05640</name>
</gene>
<dbReference type="NCBIfam" id="TIGR01981">
    <property type="entry name" value="sufD"/>
    <property type="match status" value="1"/>
</dbReference>
<keyword evidence="5" id="KW-1185">Reference proteome</keyword>
<evidence type="ECO:0000313" key="4">
    <source>
        <dbReference type="EMBL" id="BCU80781.1"/>
    </source>
</evidence>
<evidence type="ECO:0000259" key="2">
    <source>
        <dbReference type="Pfam" id="PF01458"/>
    </source>
</evidence>
<evidence type="ECO:0000313" key="5">
    <source>
        <dbReference type="Proteomes" id="UP000677436"/>
    </source>
</evidence>
<dbReference type="GO" id="GO:0016226">
    <property type="term" value="P:iron-sulfur cluster assembly"/>
    <property type="evidence" value="ECO:0007669"/>
    <property type="project" value="InterPro"/>
</dbReference>
<dbReference type="InterPro" id="IPR000825">
    <property type="entry name" value="SUF_FeS_clus_asmbl_SufBD_core"/>
</dbReference>
<organism evidence="4 5">
    <name type="scientific">Polycladomyces abyssicola</name>
    <dbReference type="NCBI Taxonomy" id="1125966"/>
    <lineage>
        <taxon>Bacteria</taxon>
        <taxon>Bacillati</taxon>
        <taxon>Bacillota</taxon>
        <taxon>Bacilli</taxon>
        <taxon>Bacillales</taxon>
        <taxon>Thermoactinomycetaceae</taxon>
        <taxon>Polycladomyces</taxon>
    </lineage>
</organism>
<dbReference type="AlphaFoldDB" id="A0A8D5UE33"/>
<name>A0A8D5UE33_9BACL</name>
<protein>
    <submittedName>
        <fullName evidence="4">FeS cluster assembly protein SufD</fullName>
    </submittedName>
</protein>
<sequence>MSVDTGLLFEQNVVETLSQSQQEPEWMLQLRLKALKTAASLHLPKVEKTRIDRWNFTSFQPYTPAESLSGLDQLPEEIRALLSSEAQDDNVIVQKNSSPVYRHLQSELAEKGVIFQDLASAVREHPELVKRYFMTDAVRVDEHRLTALHAALWSGGVFLYVPRNVEVDLPFQSLFWAEGTEVGMLPHVLVVAEDNSRVDLVVNFVSAKNGTTGVNNSIIETFVGPGAHVRVATVNNMGDQIVDTTYRRAIVDRDGRMEWIIGDLGTGRIISDNTTHLKGDGGYVDVKTIAVGTDETRANITSTVHHWGKSTESDINARGVMKDQASSIINGITKIEKGAKQANGQQAEKVLMLNREARGDANPILLIDENDVKAGHAASVGRVDELQLYYLMSRGISRQEAEKLIIFGFLSPVLSAIPIEALRDRLHGVIERKFGR</sequence>
<dbReference type="PANTHER" id="PTHR30508">
    <property type="entry name" value="FES CLUSTER ASSEMBLY PROTEIN SUF"/>
    <property type="match status" value="1"/>
</dbReference>
<dbReference type="RefSeq" id="WP_212774104.1">
    <property type="nucleotide sequence ID" value="NZ_AP024601.1"/>
</dbReference>